<evidence type="ECO:0000256" key="2">
    <source>
        <dbReference type="ARBA" id="ARBA00022450"/>
    </source>
</evidence>
<dbReference type="Gene3D" id="3.30.559.30">
    <property type="entry name" value="Nonribosomal peptide synthetase, condensation domain"/>
    <property type="match status" value="2"/>
</dbReference>
<name>A0ABU2NVN4_9ACTN</name>
<dbReference type="InterPro" id="IPR015421">
    <property type="entry name" value="PyrdxlP-dep_Trfase_major"/>
</dbReference>
<organism evidence="11 12">
    <name type="scientific">Streptomyces hazeniae</name>
    <dbReference type="NCBI Taxonomy" id="3075538"/>
    <lineage>
        <taxon>Bacteria</taxon>
        <taxon>Bacillati</taxon>
        <taxon>Actinomycetota</taxon>
        <taxon>Actinomycetes</taxon>
        <taxon>Kitasatosporales</taxon>
        <taxon>Streptomycetaceae</taxon>
        <taxon>Streptomyces</taxon>
    </lineage>
</organism>
<keyword evidence="4" id="KW-0808">Transferase</keyword>
<dbReference type="CDD" id="cd00610">
    <property type="entry name" value="OAT_like"/>
    <property type="match status" value="1"/>
</dbReference>
<dbReference type="Pfam" id="PF00202">
    <property type="entry name" value="Aminotran_3"/>
    <property type="match status" value="1"/>
</dbReference>
<keyword evidence="6" id="KW-0045">Antibiotic biosynthesis</keyword>
<evidence type="ECO:0000256" key="7">
    <source>
        <dbReference type="ARBA" id="ARBA00023315"/>
    </source>
</evidence>
<protein>
    <submittedName>
        <fullName evidence="11">Aminotransferase class III-fold pyridoxal phosphate-dependent enzyme</fullName>
    </submittedName>
</protein>
<feature type="compositionally biased region" description="Low complexity" evidence="8">
    <location>
        <begin position="1224"/>
        <end position="1236"/>
    </location>
</feature>
<feature type="region of interest" description="Disordered" evidence="8">
    <location>
        <begin position="1173"/>
        <end position="1246"/>
    </location>
</feature>
<feature type="region of interest" description="Disordered" evidence="8">
    <location>
        <begin position="1116"/>
        <end position="1153"/>
    </location>
</feature>
<proteinExistence type="predicted"/>
<reference evidence="12" key="1">
    <citation type="submission" date="2023-07" db="EMBL/GenBank/DDBJ databases">
        <title>30 novel species of actinomycetes from the DSMZ collection.</title>
        <authorList>
            <person name="Nouioui I."/>
        </authorList>
    </citation>
    <scope>NUCLEOTIDE SEQUENCE [LARGE SCALE GENOMIC DNA]</scope>
    <source>
        <strain evidence="12">DSM 42041</strain>
    </source>
</reference>
<dbReference type="Proteomes" id="UP001183414">
    <property type="component" value="Unassembled WGS sequence"/>
</dbReference>
<comment type="cofactor">
    <cofactor evidence="1">
        <name>pantetheine 4'-phosphate</name>
        <dbReference type="ChEBI" id="CHEBI:47942"/>
    </cofactor>
</comment>
<dbReference type="InterPro" id="IPR016036">
    <property type="entry name" value="Malonyl_transacylase_ACP-bd"/>
</dbReference>
<dbReference type="SUPFAM" id="SSF47336">
    <property type="entry name" value="ACP-like"/>
    <property type="match status" value="3"/>
</dbReference>
<dbReference type="SUPFAM" id="SSF52151">
    <property type="entry name" value="FabD/lysophospholipase-like"/>
    <property type="match status" value="1"/>
</dbReference>
<keyword evidence="12" id="KW-1185">Reference proteome</keyword>
<feature type="domain" description="Carrier" evidence="9">
    <location>
        <begin position="2173"/>
        <end position="2248"/>
    </location>
</feature>
<dbReference type="SUPFAM" id="SSF52777">
    <property type="entry name" value="CoA-dependent acyltransferases"/>
    <property type="match status" value="4"/>
</dbReference>
<feature type="compositionally biased region" description="Low complexity" evidence="8">
    <location>
        <begin position="2142"/>
        <end position="2161"/>
    </location>
</feature>
<dbReference type="SMART" id="SM00825">
    <property type="entry name" value="PKS_KS"/>
    <property type="match status" value="1"/>
</dbReference>
<dbReference type="Gene3D" id="3.40.366.10">
    <property type="entry name" value="Malonyl-Coenzyme A Acyl Carrier Protein, domain 2"/>
    <property type="match status" value="1"/>
</dbReference>
<dbReference type="PROSITE" id="PS00012">
    <property type="entry name" value="PHOSPHOPANTETHEINE"/>
    <property type="match status" value="2"/>
</dbReference>
<dbReference type="InterPro" id="IPR015422">
    <property type="entry name" value="PyrdxlP-dep_Trfase_small"/>
</dbReference>
<dbReference type="InterPro" id="IPR001242">
    <property type="entry name" value="Condensation_dom"/>
</dbReference>
<dbReference type="Pfam" id="PF00698">
    <property type="entry name" value="Acyl_transf_1"/>
    <property type="match status" value="1"/>
</dbReference>
<dbReference type="InterPro" id="IPR050091">
    <property type="entry name" value="PKS_NRPS_Biosynth_Enz"/>
</dbReference>
<dbReference type="InterPro" id="IPR009081">
    <property type="entry name" value="PP-bd_ACP"/>
</dbReference>
<evidence type="ECO:0000313" key="12">
    <source>
        <dbReference type="Proteomes" id="UP001183414"/>
    </source>
</evidence>
<dbReference type="SUPFAM" id="SSF53383">
    <property type="entry name" value="PLP-dependent transferases"/>
    <property type="match status" value="1"/>
</dbReference>
<feature type="region of interest" description="Disordered" evidence="8">
    <location>
        <begin position="1008"/>
        <end position="1035"/>
    </location>
</feature>
<dbReference type="Gene3D" id="3.90.1150.10">
    <property type="entry name" value="Aspartate Aminotransferase, domain 1"/>
    <property type="match status" value="1"/>
</dbReference>
<dbReference type="RefSeq" id="WP_311674487.1">
    <property type="nucleotide sequence ID" value="NZ_JAVREQ010000017.1"/>
</dbReference>
<evidence type="ECO:0000256" key="6">
    <source>
        <dbReference type="ARBA" id="ARBA00023194"/>
    </source>
</evidence>
<dbReference type="InterPro" id="IPR015424">
    <property type="entry name" value="PyrdxlP-dep_Trfase"/>
</dbReference>
<dbReference type="InterPro" id="IPR006162">
    <property type="entry name" value="Ppantetheine_attach_site"/>
</dbReference>
<dbReference type="SMART" id="SM00827">
    <property type="entry name" value="PKS_AT"/>
    <property type="match status" value="1"/>
</dbReference>
<feature type="region of interest" description="Disordered" evidence="8">
    <location>
        <begin position="2128"/>
        <end position="2161"/>
    </location>
</feature>
<evidence type="ECO:0000256" key="4">
    <source>
        <dbReference type="ARBA" id="ARBA00022679"/>
    </source>
</evidence>
<evidence type="ECO:0000256" key="1">
    <source>
        <dbReference type="ARBA" id="ARBA00001957"/>
    </source>
</evidence>
<dbReference type="Gene3D" id="1.10.1200.10">
    <property type="entry name" value="ACP-like"/>
    <property type="match status" value="3"/>
</dbReference>
<dbReference type="PANTHER" id="PTHR43775">
    <property type="entry name" value="FATTY ACID SYNTHASE"/>
    <property type="match status" value="1"/>
</dbReference>
<dbReference type="Pfam" id="PF00550">
    <property type="entry name" value="PP-binding"/>
    <property type="match status" value="3"/>
</dbReference>
<dbReference type="PROSITE" id="PS50075">
    <property type="entry name" value="CARRIER"/>
    <property type="match status" value="3"/>
</dbReference>
<keyword evidence="7" id="KW-0012">Acyltransferase</keyword>
<dbReference type="Gene3D" id="3.30.70.3290">
    <property type="match status" value="1"/>
</dbReference>
<dbReference type="CDD" id="cd19540">
    <property type="entry name" value="LCL_NRPS-like"/>
    <property type="match status" value="1"/>
</dbReference>
<feature type="domain" description="Ketosynthase family 3 (KS3)" evidence="10">
    <location>
        <begin position="116"/>
        <end position="526"/>
    </location>
</feature>
<dbReference type="Pfam" id="PF00109">
    <property type="entry name" value="ketoacyl-synt"/>
    <property type="match status" value="1"/>
</dbReference>
<dbReference type="Pfam" id="PF16197">
    <property type="entry name" value="KAsynt_C_assoc"/>
    <property type="match status" value="1"/>
</dbReference>
<dbReference type="InterPro" id="IPR018201">
    <property type="entry name" value="Ketoacyl_synth_AS"/>
</dbReference>
<dbReference type="Pfam" id="PF00668">
    <property type="entry name" value="Condensation"/>
    <property type="match status" value="2"/>
</dbReference>
<dbReference type="InterPro" id="IPR032821">
    <property type="entry name" value="PKS_assoc"/>
</dbReference>
<dbReference type="SMART" id="SM01294">
    <property type="entry name" value="PKS_PP_betabranch"/>
    <property type="match status" value="1"/>
</dbReference>
<dbReference type="InterPro" id="IPR036736">
    <property type="entry name" value="ACP-like_sf"/>
</dbReference>
<dbReference type="PROSITE" id="PS00606">
    <property type="entry name" value="KS3_1"/>
    <property type="match status" value="1"/>
</dbReference>
<dbReference type="PROSITE" id="PS52004">
    <property type="entry name" value="KS3_2"/>
    <property type="match status" value="1"/>
</dbReference>
<evidence type="ECO:0000256" key="5">
    <source>
        <dbReference type="ARBA" id="ARBA00022898"/>
    </source>
</evidence>
<dbReference type="InterPro" id="IPR001227">
    <property type="entry name" value="Ac_transferase_dom_sf"/>
</dbReference>
<keyword evidence="3" id="KW-0597">Phosphoprotein</keyword>
<dbReference type="InterPro" id="IPR014031">
    <property type="entry name" value="Ketoacyl_synth_C"/>
</dbReference>
<dbReference type="InterPro" id="IPR016039">
    <property type="entry name" value="Thiolase-like"/>
</dbReference>
<dbReference type="SUPFAM" id="SSF55048">
    <property type="entry name" value="Probable ACP-binding domain of malonyl-CoA ACP transacylase"/>
    <property type="match status" value="1"/>
</dbReference>
<feature type="region of interest" description="Disordered" evidence="8">
    <location>
        <begin position="1901"/>
        <end position="1923"/>
    </location>
</feature>
<dbReference type="InterPro" id="IPR014043">
    <property type="entry name" value="Acyl_transferase_dom"/>
</dbReference>
<dbReference type="SMART" id="SM00823">
    <property type="entry name" value="PKS_PP"/>
    <property type="match status" value="3"/>
</dbReference>
<dbReference type="InterPro" id="IPR020841">
    <property type="entry name" value="PKS_Beta-ketoAc_synthase_dom"/>
</dbReference>
<dbReference type="InterPro" id="IPR005814">
    <property type="entry name" value="Aminotrans_3"/>
</dbReference>
<feature type="region of interest" description="Disordered" evidence="8">
    <location>
        <begin position="79"/>
        <end position="99"/>
    </location>
</feature>
<accession>A0ABU2NVN4</accession>
<keyword evidence="11" id="KW-0032">Aminotransferase</keyword>
<gene>
    <name evidence="11" type="ORF">RM572_18620</name>
</gene>
<sequence>MSTTVPGAWAEDPSTLVGWIARSVAERAGLPAESVDPTTPFADCGLSSRDAVALIGDLQTHLSQDLSPALMWEHPTPQALGTHLAGAPSEATAPHPPSRLKTDLPDVERAASRHEAGAVAVIGMGCRFPGSDGPAALWRHLIAGDDLVSAPGARRELLGDHGPLGLLDDVAGFDAEFFSLSGREAAYVDPQQRLLLETAWEALEDAGIPPRSLAGSTTGVFVGISASDYGRLQGGPGAALGPYSGSGQSLTMAANRLSYLLDLGGPSMAVDTACSSSLVAVHLACRSLRSGECGTAVAGGVNLILTPDTTEIFTMAGMMAGDGRCKTFDAAADGYVRAEGCGVVVLKRLTDALRDGDPVLAVIRGTAVNQDGRSNGLTAPSGEAQRRVIRDALRDAGIRPARIGYVEAHGTGTPLGDPVETRALSAVLTEGRRPDDPLLTGSVKTNIGHAESAAGMAGLIKTVLALRHGVIPPHLHLRTPNPRIDTGGVLRIPTVATPWPEGAAPRAAGVSSFGFGGTNAHVVVTEAPEADDRAAGPGGDATGTRRTDVLTLSARTPEALHTLVDRYARVLRDPAGPAWDDVCHTAGSGRTHFAHRFAVAAGDAEEAAARAEQWLATGRATGTRSGQTLAPIAPVAPGGTPAGGVAFLFGGQGTQYPGMGRRLLETSPAFRRALEECDESAAAHLGHTVTSLLLAESAEADLLARTRYTQPVLFAVGYALAALWRSRGVEPAYVLGHSVGSLAAACLAGVFGPEDGLRLAAERGRLVEERCDEGRMLVVLAAEETVREVLAGPDVDAAGAVVACVNGESNVVVSGTAAAVDAARRAFAARDVVTRDLPSEYAFHSPLMAPARAAFLDVARTVEFAAPRIPFVSDTDGRLFDGSLRPDADHWARHLEGPVRFADGLRALAAEGCTTFLEAGPGRTLGTAGRRTVPGALWLCSLREGADDQAVLADAVAGLYVAGHRVDREGADAGRPPRRVTGLPTYPFRRSPHWLPSAAPHAQAVPAAGLRPAGTPSRPRTEGPLPVAHRPDESPAQGRVLSLLTETVGRLLENPEAADPDASFLELGADSLTLMHTLQAVQRTFGVRLPVAKLFDELNTPRLLAEYVEAQAPRAAATADPAGAGPPEPATRVAAPDTPAGEPAGGGAPGGDAVEHFLSVHARVMDQAYELLRGSGRPLPPGTGASPATATAEAGPRTEHPHRPPTAAPIPRAAPDTFVPFRQAKASGTAAASGSGRAEGRDGEEASRRAYVAALVERYCARTAESKAQAVRERVHHADVRHAPQPHLNLREARYPLVVTRSEGSRVWDADGNAYLDLTMGFGVNLFGHREPFIEQALTEQLARGMHLGPHNDLAAETAELVCELTGQERTVFCNTGSEAVMVAVRLARAVTGRSRVALFAGAYHGSADPILAVQNPDGSSAHAVPLAPGIPEEVAANALVLPYDDPASLQALRDHAGELAAVLVEPVQSRRPDIQPGEFLRELRELTRQADVPLIFDEVITGFRMHPGGAQALFGVQADLAVYGKVMGGGMPIGAVAGRAKYLDPIDGGAWTFGDAPYRQSVRTFFSGTFCKHPLALAAGRAVLRELKRRGPALQESVSGKVAALASAVNGLFEAADVPVRLTAFGSLFRFRFLRETALSETVEVFHTALAEKGIYVWEGRNCFLSTAHTDEDVATLVAALAETADEMAEAGFFPGARTVHPPASVPPGDAQHELWLLAQTGEDASRAYNESVRLDLRGTLDLPALREAVQAVVARHESLRTVFSPDEGRQRVLPVDVFDVPLVRFGASGTDTAGWADAAAWADEVFDLEAGPLVRAAVERLDDTHHRLHLTAHHTVVDGWAFRVALEEIGRLYSAAGTDTEPLPPARQFRELVQREHERRSGERLRAHERFWLDAHADPAPPLRLPTDRPRPARPSSEGASVTVTLDAGLSRRIASAGSRLGCTPFTLLLSAYAGLLHRLTGTGDVVIGVPVAQRDEPGADRVVGNCSSVLPLRSRPAPDASVRDVTVAMQRHLAEAFAHGDCSFAAIASRLPGETEGPRRQLHATLFNLDQAPEPPALAGLEVSLGTPGRRHVKCDLAMDVLQEGERYHVTVEYRTDLFDAATVRGWADAYTRLLETYLAAPDGPAPLTGPLPDTGAKTPSATPSTPAESAPAAVPAAEAVPDAPPAYRAPRNATEAALLSVWQEVTGSQDAGTDDDFFALGGHSLQAVRVVAAVRERLGATMPARWLFENPTVAALAARLGAGDAVAAPPARRERPDVLPLSHAQQRLWFLGRLEGPSSTYNLPLPLRLTGPLDTEALTAALGDVLARHEPLRTVFEERRGVPRQHILPAEDVPAALAKRTLEPAELDAAVRQAAAHPFDLADEVPLKGSLFELGEQDHVLLLVLHHAAGDGWSLPVLARDLTTAYTARRAGRAPDWAPLEVQYADYTLWQAERLGSAKDPESLLSRQLGFWREALAGLPDEIALPADRPRPRVASHRGGQVRFTVDERVHAALAKLAQESRASVFMVTQAALAVLLDRLGAGTDVPIGTPVAGRPEENLQDLVGFFVNTLVLRTDTSGEPTFRRLVERVRDAGLAALAHQDVPFEQLVQALNPPRSRARHPLFQVMLGFETEGPLELEAAGLRISEEPDPTDVAKFDLFLSVRELRTGDGGPAGLSACLEYSTDLFDPATARTLTARLERLLTAFAADPDLRCAEPALDPEHPEHPEYPENLEK</sequence>
<feature type="compositionally biased region" description="Low complexity" evidence="8">
    <location>
        <begin position="1130"/>
        <end position="1142"/>
    </location>
</feature>
<dbReference type="EMBL" id="JAVREQ010000017">
    <property type="protein sequence ID" value="MDT0380770.1"/>
    <property type="molecule type" value="Genomic_DNA"/>
</dbReference>
<comment type="caution">
    <text evidence="11">The sequence shown here is derived from an EMBL/GenBank/DDBJ whole genome shotgun (WGS) entry which is preliminary data.</text>
</comment>
<dbReference type="SUPFAM" id="SSF53901">
    <property type="entry name" value="Thiolase-like"/>
    <property type="match status" value="1"/>
</dbReference>
<dbReference type="InterPro" id="IPR049704">
    <property type="entry name" value="Aminotrans_3_PPA_site"/>
</dbReference>
<feature type="domain" description="Carrier" evidence="9">
    <location>
        <begin position="11"/>
        <end position="88"/>
    </location>
</feature>
<dbReference type="Gene3D" id="3.40.47.10">
    <property type="match status" value="1"/>
</dbReference>
<feature type="compositionally biased region" description="Low complexity" evidence="8">
    <location>
        <begin position="1182"/>
        <end position="1195"/>
    </location>
</feature>
<evidence type="ECO:0000256" key="8">
    <source>
        <dbReference type="SAM" id="MobiDB-lite"/>
    </source>
</evidence>
<evidence type="ECO:0000313" key="11">
    <source>
        <dbReference type="EMBL" id="MDT0380770.1"/>
    </source>
</evidence>
<keyword evidence="5" id="KW-0663">Pyridoxal phosphate</keyword>
<dbReference type="InterPro" id="IPR020806">
    <property type="entry name" value="PKS_PP-bd"/>
</dbReference>
<evidence type="ECO:0000259" key="9">
    <source>
        <dbReference type="PROSITE" id="PS50075"/>
    </source>
</evidence>
<dbReference type="Pfam" id="PF02801">
    <property type="entry name" value="Ketoacyl-synt_C"/>
    <property type="match status" value="1"/>
</dbReference>
<dbReference type="Gene3D" id="3.40.640.10">
    <property type="entry name" value="Type I PLP-dependent aspartate aminotransferase-like (Major domain)"/>
    <property type="match status" value="1"/>
</dbReference>
<dbReference type="CDD" id="cd00833">
    <property type="entry name" value="PKS"/>
    <property type="match status" value="1"/>
</dbReference>
<dbReference type="InterPro" id="IPR023213">
    <property type="entry name" value="CAT-like_dom_sf"/>
</dbReference>
<dbReference type="InterPro" id="IPR014030">
    <property type="entry name" value="Ketoacyl_synth_N"/>
</dbReference>
<feature type="domain" description="Carrier" evidence="9">
    <location>
        <begin position="1034"/>
        <end position="1112"/>
    </location>
</feature>
<evidence type="ECO:0000259" key="10">
    <source>
        <dbReference type="PROSITE" id="PS52004"/>
    </source>
</evidence>
<dbReference type="InterPro" id="IPR016035">
    <property type="entry name" value="Acyl_Trfase/lysoPLipase"/>
</dbReference>
<dbReference type="CDD" id="cd19531">
    <property type="entry name" value="LCL_NRPS-like"/>
    <property type="match status" value="1"/>
</dbReference>
<keyword evidence="2" id="KW-0596">Phosphopantetheine</keyword>
<dbReference type="GO" id="GO:0008483">
    <property type="term" value="F:transaminase activity"/>
    <property type="evidence" value="ECO:0007669"/>
    <property type="project" value="UniProtKB-KW"/>
</dbReference>
<evidence type="ECO:0000256" key="3">
    <source>
        <dbReference type="ARBA" id="ARBA00022553"/>
    </source>
</evidence>
<feature type="region of interest" description="Disordered" evidence="8">
    <location>
        <begin position="2699"/>
        <end position="2719"/>
    </location>
</feature>
<dbReference type="PANTHER" id="PTHR43775:SF37">
    <property type="entry name" value="SI:DKEY-61P9.11"/>
    <property type="match status" value="1"/>
</dbReference>
<dbReference type="Gene3D" id="3.30.559.10">
    <property type="entry name" value="Chloramphenicol acetyltransferase-like domain"/>
    <property type="match status" value="2"/>
</dbReference>
<dbReference type="PROSITE" id="PS00600">
    <property type="entry name" value="AA_TRANSFER_CLASS_3"/>
    <property type="match status" value="1"/>
</dbReference>